<organism evidence="10 11">
    <name type="scientific">Metallibacterium scheffleri</name>
    <dbReference type="NCBI Taxonomy" id="993689"/>
    <lineage>
        <taxon>Bacteria</taxon>
        <taxon>Pseudomonadati</taxon>
        <taxon>Pseudomonadota</taxon>
        <taxon>Gammaproteobacteria</taxon>
        <taxon>Lysobacterales</taxon>
        <taxon>Rhodanobacteraceae</taxon>
        <taxon>Metallibacterium</taxon>
    </lineage>
</organism>
<evidence type="ECO:0000313" key="11">
    <source>
        <dbReference type="Proteomes" id="UP000307749"/>
    </source>
</evidence>
<dbReference type="GO" id="GO:0005886">
    <property type="term" value="C:plasma membrane"/>
    <property type="evidence" value="ECO:0007669"/>
    <property type="project" value="UniProtKB-SubCell"/>
</dbReference>
<keyword evidence="2" id="KW-1003">Cell membrane</keyword>
<feature type="transmembrane region" description="Helical" evidence="7">
    <location>
        <begin position="21"/>
        <end position="46"/>
    </location>
</feature>
<reference evidence="10 11" key="1">
    <citation type="submission" date="2017-02" db="EMBL/GenBank/DDBJ databases">
        <title>Whole genome sequencing of Metallibacterium scheffleri DSM 24874 (T).</title>
        <authorList>
            <person name="Kumar S."/>
            <person name="Patil P."/>
            <person name="Patil P.B."/>
        </authorList>
    </citation>
    <scope>NUCLEOTIDE SEQUENCE [LARGE SCALE GENOMIC DNA]</scope>
    <source>
        <strain evidence="10 11">DSM 24874</strain>
    </source>
</reference>
<dbReference type="Proteomes" id="UP000307749">
    <property type="component" value="Unassembled WGS sequence"/>
</dbReference>
<accession>A0A4S3KPQ8</accession>
<proteinExistence type="inferred from homology"/>
<name>A0A4S3KPQ8_9GAMM</name>
<evidence type="ECO:0000313" key="10">
    <source>
        <dbReference type="EMBL" id="THD10987.1"/>
    </source>
</evidence>
<feature type="transmembrane region" description="Helical" evidence="7">
    <location>
        <begin position="367"/>
        <end position="391"/>
    </location>
</feature>
<sequence length="408" mass="43167">MRLLEALRAAWGAIRAHLLRAALTVLGMVIGVAAVIVVVAVLQGFAQTITAQFKSLGSNGLIIVPYETRRAALAGRQARLTPDDLVAIRQQVRGIHDVVPVLSMALFSGAVRYGNRSTASSITATTPAFARGGVQYPAQGRFIVPGDDTSRRPVAVIGEEVIKNLGLPAHPEGHYIQMFGGWFKVVGVLNKLGTLLGVFNQDNQIYIPFNTGVSLSGRSTPPDISIRLQLARAQDLQQVEAQITRVLRRQHHLQPGQDDDFKIQSSGELIKALTKVFDMITLVVAGIVGIALLVGGVGIMNVLLVSVTERTREIGIQKSLGATRGDILLQFILEALLLSLLGGLIGLVLGLGLAVLVAHLVPALSGAIVPGWIIALALGFTATVGLVFGIAPAAKAAALDPIDALRYE</sequence>
<dbReference type="AlphaFoldDB" id="A0A4S3KPQ8"/>
<keyword evidence="4 7" id="KW-1133">Transmembrane helix</keyword>
<evidence type="ECO:0008006" key="12">
    <source>
        <dbReference type="Google" id="ProtNLM"/>
    </source>
</evidence>
<evidence type="ECO:0000259" key="8">
    <source>
        <dbReference type="Pfam" id="PF02687"/>
    </source>
</evidence>
<feature type="transmembrane region" description="Helical" evidence="7">
    <location>
        <begin position="328"/>
        <end position="361"/>
    </location>
</feature>
<keyword evidence="5 7" id="KW-0472">Membrane</keyword>
<dbReference type="EMBL" id="MWQO01000017">
    <property type="protein sequence ID" value="THD10987.1"/>
    <property type="molecule type" value="Genomic_DNA"/>
</dbReference>
<comment type="subcellular location">
    <subcellularLocation>
        <location evidence="1">Cell membrane</location>
        <topology evidence="1">Multi-pass membrane protein</topology>
    </subcellularLocation>
</comment>
<evidence type="ECO:0000256" key="7">
    <source>
        <dbReference type="SAM" id="Phobius"/>
    </source>
</evidence>
<dbReference type="STRING" id="993689.GCA_002077135_01995"/>
<dbReference type="RefSeq" id="WP_081127275.1">
    <property type="nucleotide sequence ID" value="NZ_DAHXOC010000041.1"/>
</dbReference>
<evidence type="ECO:0000256" key="3">
    <source>
        <dbReference type="ARBA" id="ARBA00022692"/>
    </source>
</evidence>
<evidence type="ECO:0000256" key="2">
    <source>
        <dbReference type="ARBA" id="ARBA00022475"/>
    </source>
</evidence>
<dbReference type="PANTHER" id="PTHR30572:SF4">
    <property type="entry name" value="ABC TRANSPORTER PERMEASE YTRF"/>
    <property type="match status" value="1"/>
</dbReference>
<dbReference type="InterPro" id="IPR003838">
    <property type="entry name" value="ABC3_permease_C"/>
</dbReference>
<evidence type="ECO:0000256" key="6">
    <source>
        <dbReference type="ARBA" id="ARBA00038076"/>
    </source>
</evidence>
<keyword evidence="3 7" id="KW-0812">Transmembrane</keyword>
<gene>
    <name evidence="10" type="ORF">B1806_05460</name>
</gene>
<dbReference type="Pfam" id="PF02687">
    <property type="entry name" value="FtsX"/>
    <property type="match status" value="1"/>
</dbReference>
<dbReference type="OrthoDB" id="9770036at2"/>
<dbReference type="GO" id="GO:0022857">
    <property type="term" value="F:transmembrane transporter activity"/>
    <property type="evidence" value="ECO:0007669"/>
    <property type="project" value="TreeGrafter"/>
</dbReference>
<feature type="domain" description="MacB-like periplasmic core" evidence="9">
    <location>
        <begin position="22"/>
        <end position="245"/>
    </location>
</feature>
<evidence type="ECO:0000256" key="4">
    <source>
        <dbReference type="ARBA" id="ARBA00022989"/>
    </source>
</evidence>
<comment type="caution">
    <text evidence="10">The sequence shown here is derived from an EMBL/GenBank/DDBJ whole genome shotgun (WGS) entry which is preliminary data.</text>
</comment>
<dbReference type="PANTHER" id="PTHR30572">
    <property type="entry name" value="MEMBRANE COMPONENT OF TRANSPORTER-RELATED"/>
    <property type="match status" value="1"/>
</dbReference>
<keyword evidence="11" id="KW-1185">Reference proteome</keyword>
<evidence type="ECO:0000256" key="5">
    <source>
        <dbReference type="ARBA" id="ARBA00023136"/>
    </source>
</evidence>
<feature type="domain" description="ABC3 transporter permease C-terminal" evidence="8">
    <location>
        <begin position="287"/>
        <end position="400"/>
    </location>
</feature>
<evidence type="ECO:0000256" key="1">
    <source>
        <dbReference type="ARBA" id="ARBA00004651"/>
    </source>
</evidence>
<feature type="transmembrane region" description="Helical" evidence="7">
    <location>
        <begin position="279"/>
        <end position="307"/>
    </location>
</feature>
<dbReference type="InterPro" id="IPR050250">
    <property type="entry name" value="Macrolide_Exporter_MacB"/>
</dbReference>
<dbReference type="Pfam" id="PF12704">
    <property type="entry name" value="MacB_PCD"/>
    <property type="match status" value="1"/>
</dbReference>
<dbReference type="InterPro" id="IPR025857">
    <property type="entry name" value="MacB_PCD"/>
</dbReference>
<comment type="similarity">
    <text evidence="6">Belongs to the ABC-4 integral membrane protein family.</text>
</comment>
<evidence type="ECO:0000259" key="9">
    <source>
        <dbReference type="Pfam" id="PF12704"/>
    </source>
</evidence>
<protein>
    <recommendedName>
        <fullName evidence="12">Multidrug ABC transporter substrate-binding protein</fullName>
    </recommendedName>
</protein>